<dbReference type="GO" id="GO:0005634">
    <property type="term" value="C:nucleus"/>
    <property type="evidence" value="ECO:0007669"/>
    <property type="project" value="UniProtKB-SubCell"/>
</dbReference>
<organism evidence="9 10">
    <name type="scientific">Erythroxylum novogranatense</name>
    <dbReference type="NCBI Taxonomy" id="1862640"/>
    <lineage>
        <taxon>Eukaryota</taxon>
        <taxon>Viridiplantae</taxon>
        <taxon>Streptophyta</taxon>
        <taxon>Embryophyta</taxon>
        <taxon>Tracheophyta</taxon>
        <taxon>Spermatophyta</taxon>
        <taxon>Magnoliopsida</taxon>
        <taxon>eudicotyledons</taxon>
        <taxon>Gunneridae</taxon>
        <taxon>Pentapetalae</taxon>
        <taxon>rosids</taxon>
        <taxon>fabids</taxon>
        <taxon>Malpighiales</taxon>
        <taxon>Erythroxylaceae</taxon>
        <taxon>Erythroxylum</taxon>
    </lineage>
</organism>
<name>A0AAV8SD17_9ROSI</name>
<comment type="function">
    <text evidence="1 6">Transcription factor that specifically binds AT-rich DNA sequences related to the nuclear matrix attachment regions (MARs).</text>
</comment>
<evidence type="ECO:0000256" key="6">
    <source>
        <dbReference type="RuleBase" id="RU367031"/>
    </source>
</evidence>
<proteinExistence type="predicted"/>
<keyword evidence="4 6" id="KW-0804">Transcription</keyword>
<feature type="region of interest" description="Disordered" evidence="7">
    <location>
        <begin position="258"/>
        <end position="288"/>
    </location>
</feature>
<reference evidence="9 10" key="1">
    <citation type="submission" date="2021-09" db="EMBL/GenBank/DDBJ databases">
        <title>Genomic insights and catalytic innovation underlie evolution of tropane alkaloids biosynthesis.</title>
        <authorList>
            <person name="Wang Y.-J."/>
            <person name="Tian T."/>
            <person name="Huang J.-P."/>
            <person name="Huang S.-X."/>
        </authorList>
    </citation>
    <scope>NUCLEOTIDE SEQUENCE [LARGE SCALE GENOMIC DNA]</scope>
    <source>
        <strain evidence="9">KIB-2018</strain>
        <tissue evidence="9">Leaf</tissue>
    </source>
</reference>
<dbReference type="InterPro" id="IPR017956">
    <property type="entry name" value="AT_hook_DNA-bd_motif"/>
</dbReference>
<comment type="domain">
    <text evidence="6">The PPC domain mediates interactions between AHL proteins.</text>
</comment>
<feature type="compositionally biased region" description="Polar residues" evidence="7">
    <location>
        <begin position="260"/>
        <end position="271"/>
    </location>
</feature>
<dbReference type="PANTHER" id="PTHR31500:SF45">
    <property type="entry name" value="AT-HOOK MOTIF NUCLEAR-LOCALIZED PROTEIN"/>
    <property type="match status" value="1"/>
</dbReference>
<dbReference type="PANTHER" id="PTHR31500">
    <property type="entry name" value="AT-HOOK MOTIF NUCLEAR-LOCALIZED PROTEIN 9"/>
    <property type="match status" value="1"/>
</dbReference>
<dbReference type="Gene3D" id="3.30.1330.80">
    <property type="entry name" value="Hypothetical protein, similar to alpha- acetolactate decarboxylase, domain 2"/>
    <property type="match status" value="1"/>
</dbReference>
<sequence length="359" mass="37384">MEEGNPVSASPTPSHVMQVQEGTVSVGGETSIVVAEVGGGGGESRIGSSSFVDVNNETVVKRKRGRPRKYSDNTGGDGNRRVCMGSLPYPAFSSPTTVPGMKRGRGRPRGSGKLQLLAALGGAAAETAGGNFVPHVLTVDTGEDVFQNLRTFSQLGRRAICVLSATGAISSVILRQPESSGGILRCEGRFEILSLSGTFTFSELSGSKSKIGILSVSLASSDGRVFGGSVAACLVAGGTIQLIVASFKQNISRELKMRQSNESSTATSLPTTAKFPTRTSCTTPTSVLSEPLNGEAANAAAINQNLSPDYQNEVSQNALQSSQPILCQRMSHDIGAQMPCHENATSSQFLFSSVPITHA</sequence>
<comment type="caution">
    <text evidence="9">The sequence shown here is derived from an EMBL/GenBank/DDBJ whole genome shotgun (WGS) entry which is preliminary data.</text>
</comment>
<evidence type="ECO:0000256" key="2">
    <source>
        <dbReference type="ARBA" id="ARBA00023015"/>
    </source>
</evidence>
<feature type="region of interest" description="Disordered" evidence="7">
    <location>
        <begin position="62"/>
        <end position="82"/>
    </location>
</feature>
<dbReference type="EMBL" id="JAIWQS010000011">
    <property type="protein sequence ID" value="KAJ8749939.1"/>
    <property type="molecule type" value="Genomic_DNA"/>
</dbReference>
<keyword evidence="2 6" id="KW-0805">Transcription regulation</keyword>
<keyword evidence="10" id="KW-1185">Reference proteome</keyword>
<evidence type="ECO:0000256" key="3">
    <source>
        <dbReference type="ARBA" id="ARBA00023125"/>
    </source>
</evidence>
<evidence type="ECO:0000313" key="10">
    <source>
        <dbReference type="Proteomes" id="UP001159364"/>
    </source>
</evidence>
<gene>
    <name evidence="9" type="ORF">K2173_013854</name>
</gene>
<dbReference type="PROSITE" id="PS51742">
    <property type="entry name" value="PPC"/>
    <property type="match status" value="1"/>
</dbReference>
<feature type="domain" description="PPC" evidence="8">
    <location>
        <begin position="129"/>
        <end position="272"/>
    </location>
</feature>
<evidence type="ECO:0000256" key="5">
    <source>
        <dbReference type="ARBA" id="ARBA00023242"/>
    </source>
</evidence>
<evidence type="ECO:0000256" key="7">
    <source>
        <dbReference type="SAM" id="MobiDB-lite"/>
    </source>
</evidence>
<comment type="subcellular location">
    <subcellularLocation>
        <location evidence="6">Nucleus</location>
    </subcellularLocation>
</comment>
<dbReference type="AlphaFoldDB" id="A0AAV8SD17"/>
<evidence type="ECO:0000259" key="8">
    <source>
        <dbReference type="PROSITE" id="PS51742"/>
    </source>
</evidence>
<feature type="compositionally biased region" description="Polar residues" evidence="7">
    <location>
        <begin position="277"/>
        <end position="288"/>
    </location>
</feature>
<evidence type="ECO:0000313" key="9">
    <source>
        <dbReference type="EMBL" id="KAJ8749939.1"/>
    </source>
</evidence>
<dbReference type="SUPFAM" id="SSF117856">
    <property type="entry name" value="AF0104/ALDC/Ptd012-like"/>
    <property type="match status" value="1"/>
</dbReference>
<keyword evidence="3 6" id="KW-0238">DNA-binding</keyword>
<evidence type="ECO:0000256" key="1">
    <source>
        <dbReference type="ARBA" id="ARBA00003687"/>
    </source>
</evidence>
<protein>
    <recommendedName>
        <fullName evidence="6">AT-hook motif nuclear-localized protein</fullName>
    </recommendedName>
</protein>
<dbReference type="Proteomes" id="UP001159364">
    <property type="component" value="Linkage Group LG11"/>
</dbReference>
<dbReference type="Pfam" id="PF03479">
    <property type="entry name" value="PCC"/>
    <property type="match status" value="1"/>
</dbReference>
<dbReference type="InterPro" id="IPR005175">
    <property type="entry name" value="PPC_dom"/>
</dbReference>
<dbReference type="InterPro" id="IPR039605">
    <property type="entry name" value="AHL"/>
</dbReference>
<dbReference type="CDD" id="cd11378">
    <property type="entry name" value="DUF296"/>
    <property type="match status" value="1"/>
</dbReference>
<accession>A0AAV8SD17</accession>
<keyword evidence="5 6" id="KW-0539">Nucleus</keyword>
<evidence type="ECO:0000256" key="4">
    <source>
        <dbReference type="ARBA" id="ARBA00023163"/>
    </source>
</evidence>
<dbReference type="GO" id="GO:0003680">
    <property type="term" value="F:minor groove of adenine-thymine-rich DNA binding"/>
    <property type="evidence" value="ECO:0007669"/>
    <property type="project" value="UniProtKB-UniRule"/>
</dbReference>
<dbReference type="SMART" id="SM00384">
    <property type="entry name" value="AT_hook"/>
    <property type="match status" value="2"/>
</dbReference>